<keyword evidence="1" id="KW-1133">Transmembrane helix</keyword>
<evidence type="ECO:0000256" key="1">
    <source>
        <dbReference type="SAM" id="Phobius"/>
    </source>
</evidence>
<dbReference type="Pfam" id="PF07431">
    <property type="entry name" value="DUF1512"/>
    <property type="match status" value="1"/>
</dbReference>
<name>A0A7C2VLB2_9CREN</name>
<keyword evidence="1" id="KW-0472">Membrane</keyword>
<organism evidence="4">
    <name type="scientific">Ignisphaera aggregans</name>
    <dbReference type="NCBI Taxonomy" id="334771"/>
    <lineage>
        <taxon>Archaea</taxon>
        <taxon>Thermoproteota</taxon>
        <taxon>Thermoprotei</taxon>
        <taxon>Desulfurococcales</taxon>
        <taxon>Desulfurococcaceae</taxon>
        <taxon>Ignisphaera</taxon>
    </lineage>
</organism>
<feature type="domain" description="DUF1512" evidence="2">
    <location>
        <begin position="15"/>
        <end position="190"/>
    </location>
</feature>
<dbReference type="EMBL" id="DSGT01000006">
    <property type="protein sequence ID" value="HEW52900.1"/>
    <property type="molecule type" value="Genomic_DNA"/>
</dbReference>
<keyword evidence="1" id="KW-0812">Transmembrane</keyword>
<feature type="transmembrane region" description="Helical" evidence="1">
    <location>
        <begin position="12"/>
        <end position="29"/>
    </location>
</feature>
<protein>
    <submittedName>
        <fullName evidence="4">DUF1512 domain-containing protein</fullName>
    </submittedName>
</protein>
<evidence type="ECO:0000259" key="3">
    <source>
        <dbReference type="Pfam" id="PF23542"/>
    </source>
</evidence>
<proteinExistence type="predicted"/>
<dbReference type="InterPro" id="IPR056460">
    <property type="entry name" value="DUF1512_N"/>
</dbReference>
<dbReference type="InterPro" id="IPR056461">
    <property type="entry name" value="DUF1512_C"/>
</dbReference>
<dbReference type="AlphaFoldDB" id="A0A7C2VLB2"/>
<feature type="domain" description="DUF1512" evidence="3">
    <location>
        <begin position="195"/>
        <end position="367"/>
    </location>
</feature>
<evidence type="ECO:0000313" key="4">
    <source>
        <dbReference type="EMBL" id="HEW52900.1"/>
    </source>
</evidence>
<dbReference type="InterPro" id="IPR009995">
    <property type="entry name" value="DUF1512"/>
</dbReference>
<sequence length="368" mass="40937">MYAILQQFGDWQSLLSLLLWVIFFLYFFTDLPQKAQLYRYERGVATRLAMLEGLVSESVSKVRSYMSRLGVKDYDRFINTALENYFVIEPVSIEPIDIIRRLDHLITSNELKFKQDLEKLTPDLSLHTRNNVATSLAIASSLYTVYKVIRHYYLLGKKYENWVLLMQLYLLMPQLLKELTPYAKAIDGMIKGVPIGDSVGPMVAFKLAGIAPRIDIEEDTVYSEVDIDGRKVYVIKAKGPGATVGRPGKAVAKIAEKLSYKVARIITIDAALKLEGERTGTVAEGTGAAIGDLGPEKIEIERTAVKCSAPLDAIIVKMSNDEAIKPIKKEIVDGVEKAYQLVLNIIKSKTNPGDNVIVVGIGNSIGVY</sequence>
<comment type="caution">
    <text evidence="4">The sequence shown here is derived from an EMBL/GenBank/DDBJ whole genome shotgun (WGS) entry which is preliminary data.</text>
</comment>
<evidence type="ECO:0000259" key="2">
    <source>
        <dbReference type="Pfam" id="PF07431"/>
    </source>
</evidence>
<gene>
    <name evidence="4" type="ORF">ENO77_01830</name>
</gene>
<reference evidence="4" key="1">
    <citation type="journal article" date="2020" name="mSystems">
        <title>Genome- and Community-Level Interaction Insights into Carbon Utilization and Element Cycling Functions of Hydrothermarchaeota in Hydrothermal Sediment.</title>
        <authorList>
            <person name="Zhou Z."/>
            <person name="Liu Y."/>
            <person name="Xu W."/>
            <person name="Pan J."/>
            <person name="Luo Z.H."/>
            <person name="Li M."/>
        </authorList>
    </citation>
    <scope>NUCLEOTIDE SEQUENCE [LARGE SCALE GENOMIC DNA]</scope>
    <source>
        <strain evidence="4">SpSt-16</strain>
    </source>
</reference>
<dbReference type="Pfam" id="PF23542">
    <property type="entry name" value="DUF1512_C"/>
    <property type="match status" value="1"/>
</dbReference>
<accession>A0A7C2VLB2</accession>
<dbReference type="PIRSF" id="PIRSF016495">
    <property type="entry name" value="UCP016495"/>
    <property type="match status" value="1"/>
</dbReference>